<evidence type="ECO:0000313" key="3">
    <source>
        <dbReference type="Proteomes" id="UP000648187"/>
    </source>
</evidence>
<organism evidence="2 3">
    <name type="scientific">Spodoptera exigua</name>
    <name type="common">Beet armyworm</name>
    <name type="synonym">Noctua fulgens</name>
    <dbReference type="NCBI Taxonomy" id="7107"/>
    <lineage>
        <taxon>Eukaryota</taxon>
        <taxon>Metazoa</taxon>
        <taxon>Ecdysozoa</taxon>
        <taxon>Arthropoda</taxon>
        <taxon>Hexapoda</taxon>
        <taxon>Insecta</taxon>
        <taxon>Pterygota</taxon>
        <taxon>Neoptera</taxon>
        <taxon>Endopterygota</taxon>
        <taxon>Lepidoptera</taxon>
        <taxon>Glossata</taxon>
        <taxon>Ditrysia</taxon>
        <taxon>Noctuoidea</taxon>
        <taxon>Noctuidae</taxon>
        <taxon>Amphipyrinae</taxon>
        <taxon>Spodoptera</taxon>
    </lineage>
</organism>
<dbReference type="InterPro" id="IPR000587">
    <property type="entry name" value="Creatinase_N"/>
</dbReference>
<gene>
    <name evidence="2" type="ORF">HW555_010638</name>
</gene>
<accession>A0A835G934</accession>
<dbReference type="PANTHER" id="PTHR43763">
    <property type="entry name" value="XAA-PRO AMINOPEPTIDASE 1"/>
    <property type="match status" value="1"/>
</dbReference>
<protein>
    <recommendedName>
        <fullName evidence="1">Creatinase N-terminal domain-containing protein</fullName>
    </recommendedName>
</protein>
<dbReference type="Proteomes" id="UP000648187">
    <property type="component" value="Unassembled WGS sequence"/>
</dbReference>
<evidence type="ECO:0000313" key="2">
    <source>
        <dbReference type="EMBL" id="KAF9410201.1"/>
    </source>
</evidence>
<dbReference type="InterPro" id="IPR050422">
    <property type="entry name" value="X-Pro_aminopeptidase_P"/>
</dbReference>
<dbReference type="SUPFAM" id="SSF53092">
    <property type="entry name" value="Creatinase/prolidase N-terminal domain"/>
    <property type="match status" value="1"/>
</dbReference>
<comment type="caution">
    <text evidence="2">The sequence shown here is derived from an EMBL/GenBank/DDBJ whole genome shotgun (WGS) entry which is preliminary data.</text>
</comment>
<dbReference type="InterPro" id="IPR029149">
    <property type="entry name" value="Creatin/AminoP/Spt16_N"/>
</dbReference>
<proteinExistence type="predicted"/>
<dbReference type="Pfam" id="PF01321">
    <property type="entry name" value="Creatinase_N"/>
    <property type="match status" value="1"/>
</dbReference>
<name>A0A835G934_SPOEX</name>
<dbReference type="EMBL" id="JACKWZ010000273">
    <property type="protein sequence ID" value="KAF9410201.1"/>
    <property type="molecule type" value="Genomic_DNA"/>
</dbReference>
<evidence type="ECO:0000259" key="1">
    <source>
        <dbReference type="Pfam" id="PF01321"/>
    </source>
</evidence>
<dbReference type="PANTHER" id="PTHR43763:SF6">
    <property type="entry name" value="XAA-PRO AMINOPEPTIDASE 1"/>
    <property type="match status" value="1"/>
</dbReference>
<reference evidence="2" key="1">
    <citation type="submission" date="2020-08" db="EMBL/GenBank/DDBJ databases">
        <title>Spodoptera exigua strain:BAW_Kor-Di-RS1 Genome sequencing and assembly.</title>
        <authorList>
            <person name="Kim J."/>
            <person name="Nam H.Y."/>
            <person name="Kwon M."/>
            <person name="Choi J.H."/>
            <person name="Cho S.R."/>
            <person name="Kim G.-H."/>
        </authorList>
    </citation>
    <scope>NUCLEOTIDE SEQUENCE</scope>
    <source>
        <strain evidence="2">BAW_Kor-Di-RS1</strain>
        <tissue evidence="2">Whole-body</tissue>
    </source>
</reference>
<feature type="domain" description="Creatinase N-terminal" evidence="1">
    <location>
        <begin position="20"/>
        <end position="92"/>
    </location>
</feature>
<keyword evidence="3" id="KW-1185">Reference proteome</keyword>
<sequence>MFPVSGVPGTKMSAVTAASRLDAVREVMKSKGVDAYIVPTADAHNSQYISPADARREWLSGLRGSSGTALVTANLALVWTDARYWTQFEEEVDGNLWRLMKQG</sequence>
<dbReference type="Gene3D" id="3.40.350.10">
    <property type="entry name" value="Creatinase/prolidase N-terminal domain"/>
    <property type="match status" value="1"/>
</dbReference>
<dbReference type="AlphaFoldDB" id="A0A835G934"/>